<dbReference type="SUPFAM" id="SSF53335">
    <property type="entry name" value="S-adenosyl-L-methionine-dependent methyltransferases"/>
    <property type="match status" value="1"/>
</dbReference>
<dbReference type="GO" id="GO:0005829">
    <property type="term" value="C:cytosol"/>
    <property type="evidence" value="ECO:0007669"/>
    <property type="project" value="TreeGrafter"/>
</dbReference>
<name>A0A9W8CIK6_9FUNG</name>
<dbReference type="InterPro" id="IPR019410">
    <property type="entry name" value="Methyltransf_16"/>
</dbReference>
<sequence>MAEFDNYIEYALEISRSEASPVRVLQDASGATRCGVGSTVWDAGLVLAKYLDRQTEEGKLDLANKTVLELGAGTGIVGIALARLQPQCSVFLTDKQELLPLLQRNIMLNDAANASAECLDWCRPEHRAGRWAGNKPDLILVSDGIWASDLHRPLAETLAQLAGANTRVLIAFETRKFDEEARFVALWSERFRFRDIKPAEQHRVMQSEDIFLFDGALK</sequence>
<dbReference type="Gene3D" id="3.40.50.150">
    <property type="entry name" value="Vaccinia Virus protein VP39"/>
    <property type="match status" value="1"/>
</dbReference>
<organism evidence="1 2">
    <name type="scientific">Coemansia asiatica</name>
    <dbReference type="NCBI Taxonomy" id="1052880"/>
    <lineage>
        <taxon>Eukaryota</taxon>
        <taxon>Fungi</taxon>
        <taxon>Fungi incertae sedis</taxon>
        <taxon>Zoopagomycota</taxon>
        <taxon>Kickxellomycotina</taxon>
        <taxon>Kickxellomycetes</taxon>
        <taxon>Kickxellales</taxon>
        <taxon>Kickxellaceae</taxon>
        <taxon>Coemansia</taxon>
    </lineage>
</organism>
<dbReference type="CDD" id="cd02440">
    <property type="entry name" value="AdoMet_MTases"/>
    <property type="match status" value="1"/>
</dbReference>
<keyword evidence="2" id="KW-1185">Reference proteome</keyword>
<reference evidence="1" key="1">
    <citation type="submission" date="2022-07" db="EMBL/GenBank/DDBJ databases">
        <title>Phylogenomic reconstructions and comparative analyses of Kickxellomycotina fungi.</title>
        <authorList>
            <person name="Reynolds N.K."/>
            <person name="Stajich J.E."/>
            <person name="Barry K."/>
            <person name="Grigoriev I.V."/>
            <person name="Crous P."/>
            <person name="Smith M.E."/>
        </authorList>
    </citation>
    <scope>NUCLEOTIDE SEQUENCE</scope>
    <source>
        <strain evidence="1">NBRC 105413</strain>
    </source>
</reference>
<dbReference type="Pfam" id="PF10294">
    <property type="entry name" value="Methyltransf_16"/>
    <property type="match status" value="1"/>
</dbReference>
<accession>A0A9W8CIK6</accession>
<proteinExistence type="predicted"/>
<dbReference type="PANTHER" id="PTHR14614">
    <property type="entry name" value="HEPATOCELLULAR CARCINOMA-ASSOCIATED ANTIGEN"/>
    <property type="match status" value="1"/>
</dbReference>
<gene>
    <name evidence="1" type="primary">EFM6</name>
    <name evidence="1" type="ORF">LPJ64_004981</name>
</gene>
<protein>
    <submittedName>
        <fullName evidence="1">Protein-lysine N-methyltransferase efm6</fullName>
    </submittedName>
</protein>
<dbReference type="PANTHER" id="PTHR14614:SF132">
    <property type="entry name" value="PROTEIN-LYSINE METHYLTRANSFERASE C42C1.13"/>
    <property type="match status" value="1"/>
</dbReference>
<evidence type="ECO:0000313" key="1">
    <source>
        <dbReference type="EMBL" id="KAJ1643218.1"/>
    </source>
</evidence>
<comment type="caution">
    <text evidence="1">The sequence shown here is derived from an EMBL/GenBank/DDBJ whole genome shotgun (WGS) entry which is preliminary data.</text>
</comment>
<dbReference type="AlphaFoldDB" id="A0A9W8CIK6"/>
<dbReference type="EMBL" id="JANBOH010000279">
    <property type="protein sequence ID" value="KAJ1643218.1"/>
    <property type="molecule type" value="Genomic_DNA"/>
</dbReference>
<evidence type="ECO:0000313" key="2">
    <source>
        <dbReference type="Proteomes" id="UP001145021"/>
    </source>
</evidence>
<dbReference type="Proteomes" id="UP001145021">
    <property type="component" value="Unassembled WGS sequence"/>
</dbReference>
<dbReference type="InterPro" id="IPR029063">
    <property type="entry name" value="SAM-dependent_MTases_sf"/>
</dbReference>